<dbReference type="OrthoDB" id="10351146at2759"/>
<dbReference type="Proteomes" id="UP000077002">
    <property type="component" value="Unassembled WGS sequence"/>
</dbReference>
<name>A0A177EP82_9EURO</name>
<proteinExistence type="predicted"/>
<accession>A0A177EP82</accession>
<dbReference type="EMBL" id="LVKK01000230">
    <property type="protein sequence ID" value="OAG33795.1"/>
    <property type="molecule type" value="Genomic_DNA"/>
</dbReference>
<evidence type="ECO:0000313" key="1">
    <source>
        <dbReference type="EMBL" id="OAG33795.1"/>
    </source>
</evidence>
<dbReference type="GeneID" id="34607171"/>
<gene>
    <name evidence="1" type="ORF">AYO21_12112</name>
</gene>
<dbReference type="AlphaFoldDB" id="A0A177EP82"/>
<dbReference type="RefSeq" id="XP_022505747.1">
    <property type="nucleotide sequence ID" value="XM_022661944.1"/>
</dbReference>
<reference evidence="1 2" key="1">
    <citation type="submission" date="2016-03" db="EMBL/GenBank/DDBJ databases">
        <title>Draft genome sequence of the Fonsecaea monophora CBS 269.37.</title>
        <authorList>
            <person name="Bombassaro A."/>
            <person name="Vinicius W.A."/>
            <person name="De Hoog S."/>
            <person name="Sun J."/>
            <person name="Souza E.M."/>
            <person name="Raittz R.T."/>
            <person name="Costa F."/>
            <person name="Leao A.C."/>
            <person name="Tadra-Sfeir M.Z."/>
            <person name="Baura V."/>
            <person name="Balsanelli E."/>
            <person name="Pedrosa F.O."/>
            <person name="Moreno L.F."/>
            <person name="Steffens M.B."/>
            <person name="Xi L."/>
            <person name="Bocca A.L."/>
            <person name="Felipe M.S."/>
            <person name="Teixeira M."/>
            <person name="Telles Filho F.Q."/>
            <person name="Azevedo C.M."/>
            <person name="Gomes R."/>
            <person name="Vicente V.A."/>
        </authorList>
    </citation>
    <scope>NUCLEOTIDE SEQUENCE [LARGE SCALE GENOMIC DNA]</scope>
    <source>
        <strain evidence="1 2">CBS 269.37</strain>
    </source>
</reference>
<sequence>MAANQAQYVEVPGQQNMRILGLGNLWRALGVPGEPRFDTFDCQFTANGHVLVKASISISIPTPDIVRIDHLSTAEGSPLHQNDLVERFCQQRHMTLAQIPYLVITNVIEPTTRAVFDQVYSSVTPEPGQAVTIRATDPQYNTLLRTPIGNTVRFGIQQGANALTLMHLDARNMAFWITMEYTAPPAPAPLPALAPHAFPPAPNAGPAPAARRSTRTCCVIM</sequence>
<protein>
    <submittedName>
        <fullName evidence="1">Uncharacterized protein</fullName>
    </submittedName>
</protein>
<organism evidence="1 2">
    <name type="scientific">Fonsecaea monophora</name>
    <dbReference type="NCBI Taxonomy" id="254056"/>
    <lineage>
        <taxon>Eukaryota</taxon>
        <taxon>Fungi</taxon>
        <taxon>Dikarya</taxon>
        <taxon>Ascomycota</taxon>
        <taxon>Pezizomycotina</taxon>
        <taxon>Eurotiomycetes</taxon>
        <taxon>Chaetothyriomycetidae</taxon>
        <taxon>Chaetothyriales</taxon>
        <taxon>Herpotrichiellaceae</taxon>
        <taxon>Fonsecaea</taxon>
    </lineage>
</organism>
<evidence type="ECO:0000313" key="2">
    <source>
        <dbReference type="Proteomes" id="UP000077002"/>
    </source>
</evidence>
<keyword evidence="2" id="KW-1185">Reference proteome</keyword>
<comment type="caution">
    <text evidence="1">The sequence shown here is derived from an EMBL/GenBank/DDBJ whole genome shotgun (WGS) entry which is preliminary data.</text>
</comment>